<comment type="caution">
    <text evidence="4">The sequence shown here is derived from an EMBL/GenBank/DDBJ whole genome shotgun (WGS) entry which is preliminary data.</text>
</comment>
<dbReference type="Gene3D" id="3.30.420.10">
    <property type="entry name" value="Ribonuclease H-like superfamily/Ribonuclease H"/>
    <property type="match status" value="1"/>
</dbReference>
<name>A0ABQ9HFZ2_9NEOP</name>
<dbReference type="Pfam" id="PF22936">
    <property type="entry name" value="Pol_BBD"/>
    <property type="match status" value="1"/>
</dbReference>
<organism evidence="4 5">
    <name type="scientific">Dryococelus australis</name>
    <dbReference type="NCBI Taxonomy" id="614101"/>
    <lineage>
        <taxon>Eukaryota</taxon>
        <taxon>Metazoa</taxon>
        <taxon>Ecdysozoa</taxon>
        <taxon>Arthropoda</taxon>
        <taxon>Hexapoda</taxon>
        <taxon>Insecta</taxon>
        <taxon>Pterygota</taxon>
        <taxon>Neoptera</taxon>
        <taxon>Polyneoptera</taxon>
        <taxon>Phasmatodea</taxon>
        <taxon>Verophasmatodea</taxon>
        <taxon>Anareolatae</taxon>
        <taxon>Phasmatidae</taxon>
        <taxon>Eurycanthinae</taxon>
        <taxon>Dryococelus</taxon>
    </lineage>
</organism>
<dbReference type="InterPro" id="IPR036875">
    <property type="entry name" value="Znf_CCHC_sf"/>
</dbReference>
<dbReference type="InterPro" id="IPR001878">
    <property type="entry name" value="Znf_CCHC"/>
</dbReference>
<dbReference type="EMBL" id="JARBHB010000005">
    <property type="protein sequence ID" value="KAJ8883233.1"/>
    <property type="molecule type" value="Genomic_DNA"/>
</dbReference>
<proteinExistence type="predicted"/>
<evidence type="ECO:0000256" key="1">
    <source>
        <dbReference type="PROSITE-ProRule" id="PRU00047"/>
    </source>
</evidence>
<reference evidence="4 5" key="1">
    <citation type="submission" date="2023-02" db="EMBL/GenBank/DDBJ databases">
        <title>LHISI_Scaffold_Assembly.</title>
        <authorList>
            <person name="Stuart O.P."/>
            <person name="Cleave R."/>
            <person name="Magrath M.J.L."/>
            <person name="Mikheyev A.S."/>
        </authorList>
    </citation>
    <scope>NUCLEOTIDE SEQUENCE [LARGE SCALE GENOMIC DNA]</scope>
    <source>
        <strain evidence="4">Daus_M_001</strain>
        <tissue evidence="4">Leg muscle</tissue>
    </source>
</reference>
<gene>
    <name evidence="4" type="ORF">PR048_015073</name>
</gene>
<feature type="domain" description="CCHC-type" evidence="3">
    <location>
        <begin position="610"/>
        <end position="626"/>
    </location>
</feature>
<dbReference type="InterPro" id="IPR036397">
    <property type="entry name" value="RNaseH_sf"/>
</dbReference>
<keyword evidence="1" id="KW-0863">Zinc-finger</keyword>
<keyword evidence="5" id="KW-1185">Reference proteome</keyword>
<feature type="compositionally biased region" description="Basic and acidic residues" evidence="2">
    <location>
        <begin position="277"/>
        <end position="294"/>
    </location>
</feature>
<accession>A0ABQ9HFZ2</accession>
<feature type="region of interest" description="Disordered" evidence="2">
    <location>
        <begin position="277"/>
        <end position="327"/>
    </location>
</feature>
<dbReference type="SUPFAM" id="SSF57756">
    <property type="entry name" value="Retrovirus zinc finger-like domains"/>
    <property type="match status" value="1"/>
</dbReference>
<keyword evidence="1" id="KW-0862">Zinc</keyword>
<evidence type="ECO:0000313" key="4">
    <source>
        <dbReference type="EMBL" id="KAJ8883233.1"/>
    </source>
</evidence>
<protein>
    <recommendedName>
        <fullName evidence="3">CCHC-type domain-containing protein</fullName>
    </recommendedName>
</protein>
<feature type="compositionally biased region" description="Polar residues" evidence="2">
    <location>
        <begin position="307"/>
        <end position="325"/>
    </location>
</feature>
<evidence type="ECO:0000256" key="2">
    <source>
        <dbReference type="SAM" id="MobiDB-lite"/>
    </source>
</evidence>
<dbReference type="PROSITE" id="PS50158">
    <property type="entry name" value="ZF_CCHC"/>
    <property type="match status" value="1"/>
</dbReference>
<keyword evidence="1" id="KW-0479">Metal-binding</keyword>
<evidence type="ECO:0000259" key="3">
    <source>
        <dbReference type="PROSITE" id="PS50158"/>
    </source>
</evidence>
<dbReference type="InterPro" id="IPR054722">
    <property type="entry name" value="PolX-like_BBD"/>
</dbReference>
<dbReference type="Proteomes" id="UP001159363">
    <property type="component" value="Chromosome 4"/>
</dbReference>
<dbReference type="SMART" id="SM00343">
    <property type="entry name" value="ZnF_C2HC"/>
    <property type="match status" value="1"/>
</dbReference>
<evidence type="ECO:0000313" key="5">
    <source>
        <dbReference type="Proteomes" id="UP001159363"/>
    </source>
</evidence>
<sequence length="968" mass="109742">MEETKYRLGFAKYPAYRKYGGGEVMVWGCMAASGVGEVVFIDGTMDKFVIKTSTTKSEGLSDMDNLNCRRNDNFLVTVAKKVSRRLGIVRTRKPKLQEIRRFSVLCNDALNSVFRPYGLRFSIFNVHFRKYVLYELFNILQRSLRGCPQFINMCYSTLNCCCHQIGYECIRPAVSTFPMSVVGWQTCEMDVTKVEQRAYIDSRTPAATHANVMQNYKKHEVIVLYPIVSGKVSRSLQTGTYLTVDVLSQLTTTYEWLCILLPEAKLHAPGRADWLPAERERRAGGRPIRSHDRTTTPTIINLPAAQATASKPTSRSGSQTSSPQTAPYAVEDCRPVSHFSYLPMSKEFALRSVYVVTVNGAICRQLWKNSSRRWDFSQLMEGFIGYGLCGIFLKGYSRSQVCEYETPSAMSSQPAALPIEHLKGRENYYTWKFAVQEYLEYFWDCVTGTDTDAKRNTKCRSKLILLVDPLNYVHIQNTTTAKATCENLQKVFQDDSLTRKIGLLRILITTKLDESGLQVSDEWTGAILLTGLPSKYQPMIMGIESSGIRVTGDSIKAKLLQDITSVKSELPYDEDDSALYSCSSKRTFHRNSNSSSNDRISGKTYQNGPRCYECNRYGHISRNCDQVTSRKNTNKPSNSTKSMFASAFSMQLPSQENVDWYLDSCASVHIYSDSRRLENSRKASTLTITTTNNNKIVSDTAGNMVLPVSICGNTSDIQVSDIYRVPDSQVNLLSVGRIVLKGNTVEFDNKGGRVYNSANQLIATATLVDGIFKLDVPSTDKNANFKVSMLFILDFCSTSTYAWFPIALLDCNHQAYTYRLLYNLQYIKIDANMSQLQSCQKPNFGPSPIRPLHHNYDNHRRLKNQKTLIPPTKHKYVHTIQEKQFLNSRARVGADYLGNVKIIQDLKPLINCEGLEGEEGNMLLQENMYVRELNFRREGMRQYKFHPENTKVYTVQIICAMVHRETVA</sequence>